<dbReference type="PANTHER" id="PTHR43806:SF65">
    <property type="entry name" value="SERINE PROTEASE APRX"/>
    <property type="match status" value="1"/>
</dbReference>
<dbReference type="InterPro" id="IPR016186">
    <property type="entry name" value="C-type_lectin-like/link_sf"/>
</dbReference>
<accession>A0A0G0TUX7</accession>
<evidence type="ECO:0000256" key="8">
    <source>
        <dbReference type="SAM" id="MobiDB-lite"/>
    </source>
</evidence>
<evidence type="ECO:0000313" key="12">
    <source>
        <dbReference type="Proteomes" id="UP000034881"/>
    </source>
</evidence>
<dbReference type="PATRIC" id="fig|1618431.3.peg.918"/>
<evidence type="ECO:0000313" key="11">
    <source>
        <dbReference type="EMBL" id="KKR41702.1"/>
    </source>
</evidence>
<feature type="active site" description="Charge relay system" evidence="5 6">
    <location>
        <position position="249"/>
    </location>
</feature>
<reference evidence="11 12" key="1">
    <citation type="journal article" date="2015" name="Nature">
        <title>rRNA introns, odd ribosomes, and small enigmatic genomes across a large radiation of phyla.</title>
        <authorList>
            <person name="Brown C.T."/>
            <person name="Hug L.A."/>
            <person name="Thomas B.C."/>
            <person name="Sharon I."/>
            <person name="Castelle C.J."/>
            <person name="Singh A."/>
            <person name="Wilkins M.J."/>
            <person name="Williams K.H."/>
            <person name="Banfield J.F."/>
        </authorList>
    </citation>
    <scope>NUCLEOTIDE SEQUENCE [LARGE SCALE GENOMIC DNA]</scope>
</reference>
<evidence type="ECO:0000256" key="2">
    <source>
        <dbReference type="ARBA" id="ARBA00022670"/>
    </source>
</evidence>
<dbReference type="InterPro" id="IPR034213">
    <property type="entry name" value="S8_Vpr-like"/>
</dbReference>
<dbReference type="SUPFAM" id="SSF50939">
    <property type="entry name" value="Sialidases"/>
    <property type="match status" value="1"/>
</dbReference>
<dbReference type="SUPFAM" id="SSF52743">
    <property type="entry name" value="Subtilisin-like"/>
    <property type="match status" value="1"/>
</dbReference>
<comment type="caution">
    <text evidence="11">The sequence shown here is derived from an EMBL/GenBank/DDBJ whole genome shotgun (WGS) entry which is preliminary data.</text>
</comment>
<sequence>MMEQETAGFQFNKTSIISLIAFVILLISIPIGTYLIQKTQIFKSRAADNPKKLTDSLKGKADLGIKLMSQYDLNNDGRISLEELKPIINAQVSSSRNKPKNFYEAKGFIIEFKSVPLSSFKKQAKLRTFAEYKQALQKEHQEAKKDILSRLGKESFSSNSKTTAERSKTSVTLLGEYLTLFNGIALDITNEESERVKKSPYVKKIYPNNKAQTYLNDSVPLINAPQVWEISDSQGNKLTGKNIKVGVIDTGIDYTHQDLGSCSTQAFLSNQCSKVAGGYDFINNDNDPIDDNGHGTHVAATIGGNGLTQNGIVLKGVAPEVTLFAYKVLGGNGSGYFSTILSGIERVSDPNQDGDLSDHLDIINLSLGGSGDPTDPLSQAIDRISEIGVLPVVAAGNSGPNEATIISPGNARKALTVGASDKSNRLAYFSSRGPVLTIPGQEFDLGKPDIVAPGVEICAAEFGNWNSSKRCADNKHIAISGTSMATPHVAGLAALIKQKNPTWMPDDIKSVITISSGSIGENYLNEGRGRINALSAVETSTIINPTSLSFGMVNKTSGSWTETKTITIKNAGNISASYSLNTGSIPNGSSIILSENNFQILPNSQKTIQVSLTADNNILSNGVYSGVINVLQSGKTYRIPVLFFKSSMQIIPEPSITNNYLHIKVVTPYLDLIDPPQLTIFSSTGNPISVPMYPYSSFFGSNKTTWFSELIQVNKSTGVRTINASTNELANYNASAQFTVDLDPPVFNITPTVNQNDLNLQITANESISPDYAKTLIDNSGYYSHWMPRILADGQNVYILYQSFTDDTSSDKVDFIKSSDGGYTWGRPKTLRVFTGSFFNFPPISIAKLSGVLYAVLDNTIISSRDEGETWSNPINFTNEPFPYDTNVVDLKASEGKLHLVYTTTDAVGFRPRFINYMSSNDGVNWTQAVRIASSDGPSGDMTASLAVDKGKLRVVYTYNHKVYFAIPQSERLERFGWESKVIAESFNGAFYPTIISRGNDIFIVWGANWDIDFARSSDGGKTWAITRDLTGTNRFDMQPNLAYAGGKLYISWTRDIFNGTFLKVSGDGGKSWDREIALDNQMTFLSTIYGDKDTIHFSWPTAPSIGYPFALVYANNNDLVAKVTYNGTEEILQTRKLTNYWSTQTPLRGNGIYDIEVLGRDIAGNVGRTTASFTYNTSASPTPRPTITSPSPTLTPTPTLTPAPSPISSVKRIFVTSTTYQGNLGGLSGADNKCQQIAESASLGGIWKAWLSTPGTSALSRIVHGNDYYKLVNGTVIANNWNDLTDGSLLAPINVTESGVNLDTTVWTNTLPDGYQEPFSCGDWTSVSSGINGVIGKSSETSAYWSDFDRAYCSSSNSLYCFEQ</sequence>
<dbReference type="InterPro" id="IPR002048">
    <property type="entry name" value="EF_hand_dom"/>
</dbReference>
<dbReference type="GO" id="GO:0004252">
    <property type="term" value="F:serine-type endopeptidase activity"/>
    <property type="evidence" value="ECO:0007669"/>
    <property type="project" value="UniProtKB-UniRule"/>
</dbReference>
<evidence type="ECO:0000259" key="10">
    <source>
        <dbReference type="PROSITE" id="PS50222"/>
    </source>
</evidence>
<gene>
    <name evidence="11" type="ORF">UT77_C0007G0004</name>
</gene>
<name>A0A0G0TUX7_9BACT</name>
<dbReference type="InterPro" id="IPR036852">
    <property type="entry name" value="Peptidase_S8/S53_dom_sf"/>
</dbReference>
<feature type="compositionally biased region" description="Pro residues" evidence="8">
    <location>
        <begin position="1194"/>
        <end position="1204"/>
    </location>
</feature>
<dbReference type="EMBL" id="LBYB01000007">
    <property type="protein sequence ID" value="KKR41702.1"/>
    <property type="molecule type" value="Genomic_DNA"/>
</dbReference>
<dbReference type="PROSITE" id="PS00138">
    <property type="entry name" value="SUBTILASE_SER"/>
    <property type="match status" value="1"/>
</dbReference>
<evidence type="ECO:0000256" key="3">
    <source>
        <dbReference type="ARBA" id="ARBA00022801"/>
    </source>
</evidence>
<dbReference type="InterPro" id="IPR011448">
    <property type="entry name" value="DUF1554"/>
</dbReference>
<dbReference type="InterPro" id="IPR023827">
    <property type="entry name" value="Peptidase_S8_Asp-AS"/>
</dbReference>
<dbReference type="SUPFAM" id="SSF75005">
    <property type="entry name" value="Arabinanase/levansucrase/invertase"/>
    <property type="match status" value="1"/>
</dbReference>
<keyword evidence="9" id="KW-1133">Transmembrane helix</keyword>
<protein>
    <recommendedName>
        <fullName evidence="10">EF-hand domain-containing protein</fullName>
    </recommendedName>
</protein>
<dbReference type="Gene3D" id="3.40.50.200">
    <property type="entry name" value="Peptidase S8/S53 domain"/>
    <property type="match status" value="1"/>
</dbReference>
<dbReference type="Gene3D" id="2.60.40.10">
    <property type="entry name" value="Immunoglobulins"/>
    <property type="match status" value="1"/>
</dbReference>
<evidence type="ECO:0000256" key="9">
    <source>
        <dbReference type="SAM" id="Phobius"/>
    </source>
</evidence>
<dbReference type="PROSITE" id="PS50222">
    <property type="entry name" value="EF_HAND_2"/>
    <property type="match status" value="1"/>
</dbReference>
<dbReference type="GO" id="GO:0005509">
    <property type="term" value="F:calcium ion binding"/>
    <property type="evidence" value="ECO:0007669"/>
    <property type="project" value="InterPro"/>
</dbReference>
<dbReference type="SUPFAM" id="SSF56436">
    <property type="entry name" value="C-type lectin-like"/>
    <property type="match status" value="1"/>
</dbReference>
<keyword evidence="9" id="KW-0812">Transmembrane</keyword>
<dbReference type="PROSITE" id="PS51892">
    <property type="entry name" value="SUBTILASE"/>
    <property type="match status" value="1"/>
</dbReference>
<dbReference type="InterPro" id="IPR015500">
    <property type="entry name" value="Peptidase_S8_subtilisin-rel"/>
</dbReference>
<dbReference type="InterPro" id="IPR023828">
    <property type="entry name" value="Peptidase_S8_Ser-AS"/>
</dbReference>
<comment type="similarity">
    <text evidence="1 6 7">Belongs to the peptidase S8 family.</text>
</comment>
<feature type="domain" description="EF-hand" evidence="10">
    <location>
        <begin position="66"/>
        <end position="94"/>
    </location>
</feature>
<feature type="transmembrane region" description="Helical" evidence="9">
    <location>
        <begin position="16"/>
        <end position="36"/>
    </location>
</feature>
<evidence type="ECO:0000256" key="5">
    <source>
        <dbReference type="PIRSR" id="PIRSR615500-1"/>
    </source>
</evidence>
<dbReference type="PANTHER" id="PTHR43806">
    <property type="entry name" value="PEPTIDASE S8"/>
    <property type="match status" value="1"/>
</dbReference>
<evidence type="ECO:0000256" key="7">
    <source>
        <dbReference type="RuleBase" id="RU003355"/>
    </source>
</evidence>
<dbReference type="InterPro" id="IPR036278">
    <property type="entry name" value="Sialidase_sf"/>
</dbReference>
<evidence type="ECO:0000256" key="4">
    <source>
        <dbReference type="ARBA" id="ARBA00022825"/>
    </source>
</evidence>
<keyword evidence="2 6" id="KW-0645">Protease</keyword>
<dbReference type="CDD" id="cd15482">
    <property type="entry name" value="Sialidase_non-viral"/>
    <property type="match status" value="1"/>
</dbReference>
<keyword evidence="9" id="KW-0472">Membrane</keyword>
<proteinExistence type="inferred from homology"/>
<evidence type="ECO:0000256" key="1">
    <source>
        <dbReference type="ARBA" id="ARBA00011073"/>
    </source>
</evidence>
<dbReference type="InterPro" id="IPR013783">
    <property type="entry name" value="Ig-like_fold"/>
</dbReference>
<dbReference type="Pfam" id="PF00082">
    <property type="entry name" value="Peptidase_S8"/>
    <property type="match status" value="1"/>
</dbReference>
<dbReference type="InterPro" id="IPR023296">
    <property type="entry name" value="Glyco_hydro_beta-prop_sf"/>
</dbReference>
<dbReference type="Proteomes" id="UP000034881">
    <property type="component" value="Unassembled WGS sequence"/>
</dbReference>
<dbReference type="InterPro" id="IPR010259">
    <property type="entry name" value="S8pro/Inhibitor_I9"/>
</dbReference>
<dbReference type="PROSITE" id="PS00018">
    <property type="entry name" value="EF_HAND_1"/>
    <property type="match status" value="1"/>
</dbReference>
<dbReference type="CDD" id="cd07474">
    <property type="entry name" value="Peptidases_S8_subtilisin_Vpr-like"/>
    <property type="match status" value="1"/>
</dbReference>
<keyword evidence="4 6" id="KW-0720">Serine protease</keyword>
<feature type="region of interest" description="Disordered" evidence="8">
    <location>
        <begin position="1175"/>
        <end position="1204"/>
    </location>
</feature>
<dbReference type="InterPro" id="IPR018247">
    <property type="entry name" value="EF_Hand_1_Ca_BS"/>
</dbReference>
<feature type="compositionally biased region" description="Low complexity" evidence="8">
    <location>
        <begin position="1178"/>
        <end position="1193"/>
    </location>
</feature>
<feature type="active site" description="Charge relay system" evidence="5 6">
    <location>
        <position position="483"/>
    </location>
</feature>
<keyword evidence="3 6" id="KW-0378">Hydrolase</keyword>
<dbReference type="Gene3D" id="2.120.10.10">
    <property type="match status" value="1"/>
</dbReference>
<evidence type="ECO:0000256" key="6">
    <source>
        <dbReference type="PROSITE-ProRule" id="PRU01240"/>
    </source>
</evidence>
<dbReference type="InterPro" id="IPR050131">
    <property type="entry name" value="Peptidase_S8_subtilisin-like"/>
</dbReference>
<dbReference type="InterPro" id="IPR000209">
    <property type="entry name" value="Peptidase_S8/S53_dom"/>
</dbReference>
<dbReference type="InterPro" id="IPR016187">
    <property type="entry name" value="CTDL_fold"/>
</dbReference>
<dbReference type="Pfam" id="PF07588">
    <property type="entry name" value="DUF1554"/>
    <property type="match status" value="1"/>
</dbReference>
<organism evidence="11 12">
    <name type="scientific">Candidatus Daviesbacteria bacterium GW2011_GWC2_40_12</name>
    <dbReference type="NCBI Taxonomy" id="1618431"/>
    <lineage>
        <taxon>Bacteria</taxon>
        <taxon>Candidatus Daviesiibacteriota</taxon>
    </lineage>
</organism>
<dbReference type="Gene3D" id="3.10.100.10">
    <property type="entry name" value="Mannose-Binding Protein A, subunit A"/>
    <property type="match status" value="1"/>
</dbReference>
<dbReference type="Pfam" id="PF05922">
    <property type="entry name" value="Inhibitor_I9"/>
    <property type="match status" value="1"/>
</dbReference>
<feature type="active site" description="Charge relay system" evidence="5 6">
    <location>
        <position position="294"/>
    </location>
</feature>
<dbReference type="PROSITE" id="PS00136">
    <property type="entry name" value="SUBTILASE_ASP"/>
    <property type="match status" value="1"/>
</dbReference>
<dbReference type="GO" id="GO:0006508">
    <property type="term" value="P:proteolysis"/>
    <property type="evidence" value="ECO:0007669"/>
    <property type="project" value="UniProtKB-KW"/>
</dbReference>
<dbReference type="PRINTS" id="PR00723">
    <property type="entry name" value="SUBTILISIN"/>
</dbReference>